<evidence type="ECO:0000313" key="4">
    <source>
        <dbReference type="EMBL" id="KPQ42867.1"/>
    </source>
</evidence>
<evidence type="ECO:0000256" key="2">
    <source>
        <dbReference type="ARBA" id="ARBA00022917"/>
    </source>
</evidence>
<keyword evidence="2 3" id="KW-0648">Protein biosynthesis</keyword>
<dbReference type="Pfam" id="PF01912">
    <property type="entry name" value="eIF-6"/>
    <property type="match status" value="1"/>
</dbReference>
<evidence type="ECO:0000313" key="5">
    <source>
        <dbReference type="Proteomes" id="UP000050360"/>
    </source>
</evidence>
<reference evidence="4 5" key="1">
    <citation type="submission" date="2015-09" db="EMBL/GenBank/DDBJ databases">
        <title>A metagenomics-based metabolic model of nitrate-dependent anaerobic oxidation of methane by Methanoperedens-like archaea.</title>
        <authorList>
            <person name="Arshad A."/>
            <person name="Speth D.R."/>
            <person name="De Graaf R.M."/>
            <person name="Op Den Camp H.J."/>
            <person name="Jetten M.S."/>
            <person name="Welte C.U."/>
        </authorList>
    </citation>
    <scope>NUCLEOTIDE SEQUENCE [LARGE SCALE GENOMIC DNA]</scope>
</reference>
<dbReference type="PIRSF" id="PIRSF006413">
    <property type="entry name" value="IF-6"/>
    <property type="match status" value="1"/>
</dbReference>
<dbReference type="GO" id="GO:0042256">
    <property type="term" value="P:cytosolic ribosome assembly"/>
    <property type="evidence" value="ECO:0007669"/>
    <property type="project" value="InterPro"/>
</dbReference>
<comment type="similarity">
    <text evidence="3">Belongs to the eIF-6 family.</text>
</comment>
<dbReference type="GO" id="GO:0043022">
    <property type="term" value="F:ribosome binding"/>
    <property type="evidence" value="ECO:0007669"/>
    <property type="project" value="InterPro"/>
</dbReference>
<evidence type="ECO:0000256" key="1">
    <source>
        <dbReference type="ARBA" id="ARBA00022540"/>
    </source>
</evidence>
<accession>A0A0P8A3Y9</accession>
<dbReference type="SUPFAM" id="SSF55909">
    <property type="entry name" value="Pentein"/>
    <property type="match status" value="1"/>
</dbReference>
<organism evidence="4 5">
    <name type="scientific">Candidatus Methanoperedens nitratireducens</name>
    <dbReference type="NCBI Taxonomy" id="1392998"/>
    <lineage>
        <taxon>Archaea</taxon>
        <taxon>Methanobacteriati</taxon>
        <taxon>Methanobacteriota</taxon>
        <taxon>Stenosarchaea group</taxon>
        <taxon>Methanomicrobia</taxon>
        <taxon>Methanosarcinales</taxon>
        <taxon>ANME-2 cluster</taxon>
        <taxon>Candidatus Methanoperedentaceae</taxon>
        <taxon>Candidatus Methanoperedens</taxon>
    </lineage>
</organism>
<dbReference type="EMBL" id="LKCM01000199">
    <property type="protein sequence ID" value="KPQ42867.1"/>
    <property type="molecule type" value="Genomic_DNA"/>
</dbReference>
<dbReference type="Gene3D" id="3.75.10.10">
    <property type="entry name" value="L-arginine/glycine Amidinotransferase, Chain A"/>
    <property type="match status" value="1"/>
</dbReference>
<dbReference type="NCBIfam" id="TIGR00323">
    <property type="entry name" value="eIF-6"/>
    <property type="match status" value="1"/>
</dbReference>
<evidence type="ECO:0000256" key="3">
    <source>
        <dbReference type="HAMAP-Rule" id="MF_00032"/>
    </source>
</evidence>
<comment type="caution">
    <text evidence="4">The sequence shown here is derived from an EMBL/GenBank/DDBJ whole genome shotgun (WGS) entry which is preliminary data.</text>
</comment>
<keyword evidence="1 3" id="KW-0396">Initiation factor</keyword>
<name>A0A0P8A3Y9_9EURY</name>
<dbReference type="SMART" id="SM00654">
    <property type="entry name" value="eIF6"/>
    <property type="match status" value="1"/>
</dbReference>
<dbReference type="GO" id="GO:0003743">
    <property type="term" value="F:translation initiation factor activity"/>
    <property type="evidence" value="ECO:0007669"/>
    <property type="project" value="UniProtKB-UniRule"/>
</dbReference>
<gene>
    <name evidence="3" type="primary">eif6</name>
    <name evidence="4" type="ORF">MPEBLZ_02549</name>
</gene>
<dbReference type="Proteomes" id="UP000050360">
    <property type="component" value="Unassembled WGS sequence"/>
</dbReference>
<dbReference type="InterPro" id="IPR002769">
    <property type="entry name" value="eIF6"/>
</dbReference>
<protein>
    <recommendedName>
        <fullName evidence="3">Translation initiation factor 6</fullName>
        <shortName evidence="3">aIF-6</shortName>
    </recommendedName>
</protein>
<sequence length="215" mass="22422">MNISGSPVLGVFATCTDEFVFVPYDASAETIGELEESLGVAACHTAVSGSSIIGSLMRGNNNGMVVAGFVLEREIRAIRKHIKAARLTEEHNAAGNLILANDTAALVHPGLSEKSIKIIQRTLGVEVQRGTLGGLKTVGMAGIATNKGVLVHPKSSPAEISVVEELFKLPVNIGTVNFGSPLVGSGLLANVKGYVVGEETTSPEISRIEDTLGFQ</sequence>
<proteinExistence type="inferred from homology"/>
<dbReference type="HAMAP" id="MF_00032">
    <property type="entry name" value="eIF_6"/>
    <property type="match status" value="1"/>
</dbReference>
<dbReference type="AlphaFoldDB" id="A0A0P8A3Y9"/>
<comment type="function">
    <text evidence="3">Binds to the 50S ribosomal subunit and prevents its association with the 30S ribosomal subunit to form the 70S initiation complex.</text>
</comment>
<dbReference type="PANTHER" id="PTHR10784">
    <property type="entry name" value="TRANSLATION INITIATION FACTOR 6"/>
    <property type="match status" value="1"/>
</dbReference>